<dbReference type="PANTHER" id="PTHR43133:SF50">
    <property type="entry name" value="ECF RNA POLYMERASE SIGMA FACTOR SIGM"/>
    <property type="match status" value="1"/>
</dbReference>
<keyword evidence="5" id="KW-0804">Transcription</keyword>
<reference evidence="8" key="1">
    <citation type="submission" date="2024-06" db="EMBL/GenBank/DDBJ databases">
        <title>Kribbella sp. strain HUAS MG21 genome sequences.</title>
        <authorList>
            <person name="Mo P."/>
        </authorList>
    </citation>
    <scope>NUCLEOTIDE SEQUENCE</scope>
    <source>
        <strain evidence="8">HUAS MG21</strain>
    </source>
</reference>
<evidence type="ECO:0000256" key="2">
    <source>
        <dbReference type="ARBA" id="ARBA00023015"/>
    </source>
</evidence>
<feature type="domain" description="RNA polymerase sigma factor 70 region 4 type 2" evidence="7">
    <location>
        <begin position="105"/>
        <end position="157"/>
    </location>
</feature>
<keyword evidence="2" id="KW-0805">Transcription regulation</keyword>
<keyword evidence="4" id="KW-0238">DNA-binding</keyword>
<dbReference type="NCBIfam" id="TIGR02983">
    <property type="entry name" value="SigE-fam_strep"/>
    <property type="match status" value="1"/>
</dbReference>
<sequence length="166" mass="18713">MTVTTSGLSFEELVRASERRLLRLGLMLTGSVHSAEDLVQTVFARAHRRWSRIIELDHPEAYLRTMVVNEFLGWRRLLKSREIALAEPAEEPSGEDIGARQAQRDAAWRLLARLPRQQRAVLVLRYYEDLPDVEIAELLGIAPGTVRSNATRGLAALRATLSAEEN</sequence>
<dbReference type="EMBL" id="CP158165">
    <property type="protein sequence ID" value="XBV26675.1"/>
    <property type="molecule type" value="Genomic_DNA"/>
</dbReference>
<dbReference type="InterPro" id="IPR014325">
    <property type="entry name" value="RNA_pol_sigma-E_actinobac"/>
</dbReference>
<dbReference type="InterPro" id="IPR039425">
    <property type="entry name" value="RNA_pol_sigma-70-like"/>
</dbReference>
<dbReference type="GO" id="GO:0006352">
    <property type="term" value="P:DNA-templated transcription initiation"/>
    <property type="evidence" value="ECO:0007669"/>
    <property type="project" value="InterPro"/>
</dbReference>
<evidence type="ECO:0000256" key="5">
    <source>
        <dbReference type="ARBA" id="ARBA00023163"/>
    </source>
</evidence>
<evidence type="ECO:0000256" key="1">
    <source>
        <dbReference type="ARBA" id="ARBA00010641"/>
    </source>
</evidence>
<dbReference type="InterPro" id="IPR013249">
    <property type="entry name" value="RNA_pol_sigma70_r4_t2"/>
</dbReference>
<dbReference type="CDD" id="cd06171">
    <property type="entry name" value="Sigma70_r4"/>
    <property type="match status" value="1"/>
</dbReference>
<dbReference type="InterPro" id="IPR036388">
    <property type="entry name" value="WH-like_DNA-bd_sf"/>
</dbReference>
<comment type="similarity">
    <text evidence="1">Belongs to the sigma-70 factor family. ECF subfamily.</text>
</comment>
<dbReference type="GO" id="GO:0016987">
    <property type="term" value="F:sigma factor activity"/>
    <property type="evidence" value="ECO:0007669"/>
    <property type="project" value="UniProtKB-KW"/>
</dbReference>
<evidence type="ECO:0000259" key="7">
    <source>
        <dbReference type="Pfam" id="PF08281"/>
    </source>
</evidence>
<organism evidence="8">
    <name type="scientific">Kribbella sp. HUAS MG21</name>
    <dbReference type="NCBI Taxonomy" id="3160966"/>
    <lineage>
        <taxon>Bacteria</taxon>
        <taxon>Bacillati</taxon>
        <taxon>Actinomycetota</taxon>
        <taxon>Actinomycetes</taxon>
        <taxon>Propionibacteriales</taxon>
        <taxon>Kribbellaceae</taxon>
        <taxon>Kribbella</taxon>
    </lineage>
</organism>
<name>A0AAU7TI79_9ACTN</name>
<gene>
    <name evidence="8" type="ORF">ABN611_09650</name>
</gene>
<feature type="domain" description="RNA polymerase sigma-70 region 2" evidence="6">
    <location>
        <begin position="13"/>
        <end position="76"/>
    </location>
</feature>
<evidence type="ECO:0000313" key="8">
    <source>
        <dbReference type="EMBL" id="XBV26675.1"/>
    </source>
</evidence>
<dbReference type="PANTHER" id="PTHR43133">
    <property type="entry name" value="RNA POLYMERASE ECF-TYPE SIGMA FACTO"/>
    <property type="match status" value="1"/>
</dbReference>
<dbReference type="InterPro" id="IPR013324">
    <property type="entry name" value="RNA_pol_sigma_r3/r4-like"/>
</dbReference>
<dbReference type="GO" id="GO:0003677">
    <property type="term" value="F:DNA binding"/>
    <property type="evidence" value="ECO:0007669"/>
    <property type="project" value="UniProtKB-KW"/>
</dbReference>
<dbReference type="InterPro" id="IPR014284">
    <property type="entry name" value="RNA_pol_sigma-70_dom"/>
</dbReference>
<protein>
    <submittedName>
        <fullName evidence="8">SigE family RNA polymerase sigma factor</fullName>
    </submittedName>
</protein>
<dbReference type="Gene3D" id="1.10.10.10">
    <property type="entry name" value="Winged helix-like DNA-binding domain superfamily/Winged helix DNA-binding domain"/>
    <property type="match status" value="1"/>
</dbReference>
<proteinExistence type="inferred from homology"/>
<dbReference type="SUPFAM" id="SSF88946">
    <property type="entry name" value="Sigma2 domain of RNA polymerase sigma factors"/>
    <property type="match status" value="1"/>
</dbReference>
<evidence type="ECO:0000259" key="6">
    <source>
        <dbReference type="Pfam" id="PF04542"/>
    </source>
</evidence>
<dbReference type="SUPFAM" id="SSF88659">
    <property type="entry name" value="Sigma3 and sigma4 domains of RNA polymerase sigma factors"/>
    <property type="match status" value="1"/>
</dbReference>
<dbReference type="InterPro" id="IPR007627">
    <property type="entry name" value="RNA_pol_sigma70_r2"/>
</dbReference>
<dbReference type="Pfam" id="PF04542">
    <property type="entry name" value="Sigma70_r2"/>
    <property type="match status" value="1"/>
</dbReference>
<evidence type="ECO:0000256" key="4">
    <source>
        <dbReference type="ARBA" id="ARBA00023125"/>
    </source>
</evidence>
<dbReference type="Pfam" id="PF08281">
    <property type="entry name" value="Sigma70_r4_2"/>
    <property type="match status" value="1"/>
</dbReference>
<dbReference type="AlphaFoldDB" id="A0AAU7TI79"/>
<dbReference type="Gene3D" id="1.10.1740.10">
    <property type="match status" value="1"/>
</dbReference>
<dbReference type="InterPro" id="IPR013325">
    <property type="entry name" value="RNA_pol_sigma_r2"/>
</dbReference>
<evidence type="ECO:0000256" key="3">
    <source>
        <dbReference type="ARBA" id="ARBA00023082"/>
    </source>
</evidence>
<accession>A0AAU7TI79</accession>
<keyword evidence="3" id="KW-0731">Sigma factor</keyword>
<dbReference type="NCBIfam" id="TIGR02937">
    <property type="entry name" value="sigma70-ECF"/>
    <property type="match status" value="1"/>
</dbReference>
<dbReference type="RefSeq" id="WP_350279473.1">
    <property type="nucleotide sequence ID" value="NZ_CP158165.1"/>
</dbReference>